<gene>
    <name evidence="2" type="ORF">ACFFNX_47435</name>
</gene>
<feature type="domain" description="Orc1-like AAA ATPase" evidence="1">
    <location>
        <begin position="17"/>
        <end position="143"/>
    </location>
</feature>
<reference evidence="2 3" key="1">
    <citation type="submission" date="2024-09" db="EMBL/GenBank/DDBJ databases">
        <authorList>
            <person name="Sun Q."/>
            <person name="Mori K."/>
        </authorList>
    </citation>
    <scope>NUCLEOTIDE SEQUENCE [LARGE SCALE GENOMIC DNA]</scope>
    <source>
        <strain evidence="2 3">TBRC 0563</strain>
    </source>
</reference>
<dbReference type="InterPro" id="IPR027417">
    <property type="entry name" value="P-loop_NTPase"/>
</dbReference>
<comment type="caution">
    <text evidence="2">The sequence shown here is derived from an EMBL/GenBank/DDBJ whole genome shotgun (WGS) entry which is preliminary data.</text>
</comment>
<keyword evidence="2" id="KW-0067">ATP-binding</keyword>
<keyword evidence="2" id="KW-0547">Nucleotide-binding</keyword>
<dbReference type="Pfam" id="PF13191">
    <property type="entry name" value="AAA_16"/>
    <property type="match status" value="1"/>
</dbReference>
<dbReference type="RefSeq" id="WP_378212992.1">
    <property type="nucleotide sequence ID" value="NZ_JBHLZP010000816.1"/>
</dbReference>
<feature type="non-terminal residue" evidence="2">
    <location>
        <position position="161"/>
    </location>
</feature>
<dbReference type="Gene3D" id="3.40.50.300">
    <property type="entry name" value="P-loop containing nucleotide triphosphate hydrolases"/>
    <property type="match status" value="1"/>
</dbReference>
<protein>
    <submittedName>
        <fullName evidence="2">ATP-binding protein</fullName>
    </submittedName>
</protein>
<evidence type="ECO:0000313" key="2">
    <source>
        <dbReference type="EMBL" id="MFB9839805.1"/>
    </source>
</evidence>
<dbReference type="SUPFAM" id="SSF52540">
    <property type="entry name" value="P-loop containing nucleoside triphosphate hydrolases"/>
    <property type="match status" value="1"/>
</dbReference>
<proteinExistence type="predicted"/>
<dbReference type="EMBL" id="JBHLZP010000816">
    <property type="protein sequence ID" value="MFB9839805.1"/>
    <property type="molecule type" value="Genomic_DNA"/>
</dbReference>
<organism evidence="2 3">
    <name type="scientific">Actinoallomurus acaciae</name>
    <dbReference type="NCBI Taxonomy" id="502577"/>
    <lineage>
        <taxon>Bacteria</taxon>
        <taxon>Bacillati</taxon>
        <taxon>Actinomycetota</taxon>
        <taxon>Actinomycetes</taxon>
        <taxon>Streptosporangiales</taxon>
        <taxon>Thermomonosporaceae</taxon>
        <taxon>Actinoallomurus</taxon>
    </lineage>
</organism>
<sequence>MTATVSRDPGPAARTMRGRRREWTTVLGLLKAAESGRPGTLLVEGEPGSGKSLLLDQAVREAATRGLITVAGRAREFGSPAPAEPLLTAFDEPLPPEPRIERLRSALDRRADAGPVLVALDDLQWADPDTLAALEPLASRRTHHAVAWLLARSTDPGRGAA</sequence>
<keyword evidence="3" id="KW-1185">Reference proteome</keyword>
<evidence type="ECO:0000259" key="1">
    <source>
        <dbReference type="Pfam" id="PF13191"/>
    </source>
</evidence>
<dbReference type="InterPro" id="IPR041664">
    <property type="entry name" value="AAA_16"/>
</dbReference>
<evidence type="ECO:0000313" key="3">
    <source>
        <dbReference type="Proteomes" id="UP001589627"/>
    </source>
</evidence>
<accession>A0ABV5YXL1</accession>
<dbReference type="Proteomes" id="UP001589627">
    <property type="component" value="Unassembled WGS sequence"/>
</dbReference>
<name>A0ABV5YXL1_9ACTN</name>
<dbReference type="GO" id="GO:0005524">
    <property type="term" value="F:ATP binding"/>
    <property type="evidence" value="ECO:0007669"/>
    <property type="project" value="UniProtKB-KW"/>
</dbReference>